<dbReference type="AlphaFoldDB" id="A0A1X6X1N7"/>
<protein>
    <submittedName>
        <fullName evidence="2">Uncharacterized protein</fullName>
    </submittedName>
</protein>
<reference evidence="2 3" key="1">
    <citation type="submission" date="2017-02" db="EMBL/GenBank/DDBJ databases">
        <authorList>
            <person name="Peterson S.W."/>
        </authorList>
    </citation>
    <scope>NUCLEOTIDE SEQUENCE [LARGE SCALE GENOMIC DNA]</scope>
    <source>
        <strain evidence="2 3">CIP104813</strain>
    </source>
</reference>
<keyword evidence="3" id="KW-1185">Reference proteome</keyword>
<feature type="compositionally biased region" description="Basic and acidic residues" evidence="1">
    <location>
        <begin position="47"/>
        <end position="63"/>
    </location>
</feature>
<dbReference type="OrthoDB" id="4794429at2"/>
<feature type="compositionally biased region" description="Basic and acidic residues" evidence="1">
    <location>
        <begin position="1"/>
        <end position="17"/>
    </location>
</feature>
<accession>A0A1X6X1N7</accession>
<dbReference type="Proteomes" id="UP000195981">
    <property type="component" value="Unassembled WGS sequence"/>
</dbReference>
<evidence type="ECO:0000256" key="1">
    <source>
        <dbReference type="SAM" id="MobiDB-lite"/>
    </source>
</evidence>
<proteinExistence type="predicted"/>
<evidence type="ECO:0000313" key="2">
    <source>
        <dbReference type="EMBL" id="SLM92465.1"/>
    </source>
</evidence>
<feature type="region of interest" description="Disordered" evidence="1">
    <location>
        <begin position="1"/>
        <end position="90"/>
    </location>
</feature>
<name>A0A1X6X1N7_9MICO</name>
<dbReference type="RefSeq" id="WP_087104302.1">
    <property type="nucleotide sequence ID" value="NZ_FWFG01000068.1"/>
</dbReference>
<dbReference type="EMBL" id="FWFG01000068">
    <property type="protein sequence ID" value="SLM92465.1"/>
    <property type="molecule type" value="Genomic_DNA"/>
</dbReference>
<evidence type="ECO:0000313" key="3">
    <source>
        <dbReference type="Proteomes" id="UP000195981"/>
    </source>
</evidence>
<sequence>MTAEQDREREKERERARAAHPSAGRIVVSSLTGAPMAWGEPAPSRRRSAEREDRPVLPDRMVDEQPEAGVDESNDERLGRDVPPHWGTGA</sequence>
<feature type="compositionally biased region" description="Acidic residues" evidence="1">
    <location>
        <begin position="64"/>
        <end position="74"/>
    </location>
</feature>
<gene>
    <name evidence="2" type="ORF">FM110_08330</name>
</gene>
<organism evidence="2 3">
    <name type="scientific">Brachybacterium nesterenkovii</name>
    <dbReference type="NCBI Taxonomy" id="47847"/>
    <lineage>
        <taxon>Bacteria</taxon>
        <taxon>Bacillati</taxon>
        <taxon>Actinomycetota</taxon>
        <taxon>Actinomycetes</taxon>
        <taxon>Micrococcales</taxon>
        <taxon>Dermabacteraceae</taxon>
        <taxon>Brachybacterium</taxon>
    </lineage>
</organism>